<dbReference type="InterPro" id="IPR008514">
    <property type="entry name" value="T6SS_Hcp"/>
</dbReference>
<organism evidence="1 2">
    <name type="scientific">Dyella monticola</name>
    <dbReference type="NCBI Taxonomy" id="1927958"/>
    <lineage>
        <taxon>Bacteria</taxon>
        <taxon>Pseudomonadati</taxon>
        <taxon>Pseudomonadota</taxon>
        <taxon>Gammaproteobacteria</taxon>
        <taxon>Lysobacterales</taxon>
        <taxon>Rhodanobacteraceae</taxon>
        <taxon>Dyella</taxon>
    </lineage>
</organism>
<gene>
    <name evidence="1" type="primary">hcp</name>
    <name evidence="1" type="ORF">DWU98_19595</name>
</gene>
<dbReference type="OrthoDB" id="5674026at2"/>
<protein>
    <submittedName>
        <fullName evidence="1">Type VI secretion system tube protein Hcp</fullName>
    </submittedName>
</protein>
<dbReference type="EMBL" id="QRBE01000017">
    <property type="protein sequence ID" value="RDS79082.1"/>
    <property type="molecule type" value="Genomic_DNA"/>
</dbReference>
<dbReference type="Proteomes" id="UP000254258">
    <property type="component" value="Unassembled WGS sequence"/>
</dbReference>
<keyword evidence="2" id="KW-1185">Reference proteome</keyword>
<sequence>MAIPAYLWLKDDGGADIRGSSTVSGREGSIEVIGFSHGLNLPVGGNDGKITGTRMHAPMNVEKEFDASSLYLYKAVARGQTLKSAELRWYRIDHSGREEVYFIMLLENVKVTGVSPGIPNTKMAGTSEINHMESISLMYERITWRYTDGNIKFTDAWSDR</sequence>
<evidence type="ECO:0000313" key="1">
    <source>
        <dbReference type="EMBL" id="RDS79082.1"/>
    </source>
</evidence>
<dbReference type="PANTHER" id="PTHR34319:SF6">
    <property type="entry name" value="MAJOR EXPORTED PROTEIN"/>
    <property type="match status" value="1"/>
</dbReference>
<dbReference type="InterPro" id="IPR036624">
    <property type="entry name" value="Hcp1-lik_sf"/>
</dbReference>
<dbReference type="AlphaFoldDB" id="A0A370WSI3"/>
<proteinExistence type="predicted"/>
<dbReference type="Pfam" id="PF05638">
    <property type="entry name" value="T6SS_HCP"/>
    <property type="match status" value="1"/>
</dbReference>
<dbReference type="NCBIfam" id="TIGR03344">
    <property type="entry name" value="VI_effect_Hcp1"/>
    <property type="match status" value="1"/>
</dbReference>
<dbReference type="Gene3D" id="2.30.110.20">
    <property type="entry name" value="Hcp1-like"/>
    <property type="match status" value="1"/>
</dbReference>
<dbReference type="InterPro" id="IPR052947">
    <property type="entry name" value="T6SS_Hcp1_domain"/>
</dbReference>
<evidence type="ECO:0000313" key="2">
    <source>
        <dbReference type="Proteomes" id="UP000254258"/>
    </source>
</evidence>
<accession>A0A370WSI3</accession>
<dbReference type="RefSeq" id="WP_115497286.1">
    <property type="nucleotide sequence ID" value="NZ_QRBE01000017.1"/>
</dbReference>
<comment type="caution">
    <text evidence="1">The sequence shown here is derived from an EMBL/GenBank/DDBJ whole genome shotgun (WGS) entry which is preliminary data.</text>
</comment>
<dbReference type="PANTHER" id="PTHR34319">
    <property type="entry name" value="MAJOR EXPORTED PROTEIN"/>
    <property type="match status" value="1"/>
</dbReference>
<dbReference type="SUPFAM" id="SSF141452">
    <property type="entry name" value="Hcp1-like"/>
    <property type="match status" value="1"/>
</dbReference>
<reference evidence="1 2" key="1">
    <citation type="submission" date="2018-07" db="EMBL/GenBank/DDBJ databases">
        <title>Dyella monticola sp. nov. and Dyella psychrodurans sp. nov. isolated from monsoon evergreen broad-leaved forest soil of Dinghu Mountain, China.</title>
        <authorList>
            <person name="Gao Z."/>
            <person name="Qiu L."/>
        </authorList>
    </citation>
    <scope>NUCLEOTIDE SEQUENCE [LARGE SCALE GENOMIC DNA]</scope>
    <source>
        <strain evidence="1 2">4G-K06</strain>
    </source>
</reference>
<name>A0A370WSI3_9GAMM</name>